<dbReference type="GO" id="GO:0004175">
    <property type="term" value="F:endopeptidase activity"/>
    <property type="evidence" value="ECO:0007669"/>
    <property type="project" value="TreeGrafter"/>
</dbReference>
<dbReference type="NCBIfam" id="TIGR00225">
    <property type="entry name" value="prc"/>
    <property type="match status" value="1"/>
</dbReference>
<feature type="compositionally biased region" description="Basic and acidic residues" evidence="6">
    <location>
        <begin position="392"/>
        <end position="407"/>
    </location>
</feature>
<keyword evidence="7" id="KW-0732">Signal</keyword>
<feature type="compositionally biased region" description="Acidic residues" evidence="6">
    <location>
        <begin position="408"/>
        <end position="417"/>
    </location>
</feature>
<dbReference type="InterPro" id="IPR036034">
    <property type="entry name" value="PDZ_sf"/>
</dbReference>
<reference evidence="9 10" key="1">
    <citation type="submission" date="2019-08" db="EMBL/GenBank/DDBJ databases">
        <authorList>
            <person name="Karlyshev A.V."/>
        </authorList>
    </citation>
    <scope>NUCLEOTIDE SEQUENCE [LARGE SCALE GENOMIC DNA]</scope>
    <source>
        <strain evidence="9 10">Alg18-2.2</strain>
    </source>
</reference>
<dbReference type="OrthoDB" id="9812068at2"/>
<dbReference type="GO" id="GO:0008236">
    <property type="term" value="F:serine-type peptidase activity"/>
    <property type="evidence" value="ECO:0007669"/>
    <property type="project" value="UniProtKB-KW"/>
</dbReference>
<keyword evidence="3 5" id="KW-0378">Hydrolase</keyword>
<dbReference type="SUPFAM" id="SSF50156">
    <property type="entry name" value="PDZ domain-like"/>
    <property type="match status" value="1"/>
</dbReference>
<evidence type="ECO:0000256" key="2">
    <source>
        <dbReference type="ARBA" id="ARBA00022670"/>
    </source>
</evidence>
<dbReference type="Proteomes" id="UP000321248">
    <property type="component" value="Unassembled WGS sequence"/>
</dbReference>
<keyword evidence="2 5" id="KW-0645">Protease</keyword>
<sequence>MPKLLLSGSALHVVLVASLAAGPAWAADPAPPDQLAPADPVTAGPRQVLAEPLPIEEIRRYVSVYRTVQQAYVEEVDEADLMQSAIRGLLTDLDPHSAYLEREAAEAMTEQATGTYDGIGVELQQQPDRSLLVIAPIDDTPAARAGLRSGDVITEIDGEPIRADNVDGAVQTLRGPPGTAVELTVLRDGEPGPITLSVVRERIQVASVRSRLLEPGFGYLRISTFQADTSRQVVRVLDELAEASGGTLSGLVLDLRSNPGGLLNSAVEIADTFIDEGVIVSTRGRLPFSNTEFSASPGDRLDGAPIIALIDSGTASASEVLAGALRDHGRARLMGNRSFGKGSVQTLLPLDNGDSLKLTTARYYTPNGTSIQARGLRPDLPVVSRNGAGRRNLRESDLPQHLGRDPAEVEEGLDEEDEDRVIEAALDALKQLSAGGTLPQADARARRRAQQRG</sequence>
<dbReference type="FunFam" id="2.30.42.10:FF:000063">
    <property type="entry name" value="Peptidase, S41 family"/>
    <property type="match status" value="1"/>
</dbReference>
<comment type="similarity">
    <text evidence="1 5">Belongs to the peptidase S41A family.</text>
</comment>
<dbReference type="Gene3D" id="3.30.750.44">
    <property type="match status" value="1"/>
</dbReference>
<dbReference type="InterPro" id="IPR001478">
    <property type="entry name" value="PDZ"/>
</dbReference>
<dbReference type="Pfam" id="PF22694">
    <property type="entry name" value="CtpB_N-like"/>
    <property type="match status" value="1"/>
</dbReference>
<evidence type="ECO:0000256" key="7">
    <source>
        <dbReference type="SAM" id="SignalP"/>
    </source>
</evidence>
<dbReference type="FunFam" id="3.90.226.10:FF:000029">
    <property type="entry name" value="Peptidase, S41 family"/>
    <property type="match status" value="1"/>
</dbReference>
<feature type="region of interest" description="Disordered" evidence="6">
    <location>
        <begin position="383"/>
        <end position="417"/>
    </location>
</feature>
<evidence type="ECO:0000256" key="4">
    <source>
        <dbReference type="ARBA" id="ARBA00022825"/>
    </source>
</evidence>
<dbReference type="InterPro" id="IPR029045">
    <property type="entry name" value="ClpP/crotonase-like_dom_sf"/>
</dbReference>
<evidence type="ECO:0000259" key="8">
    <source>
        <dbReference type="PROSITE" id="PS50106"/>
    </source>
</evidence>
<dbReference type="RefSeq" id="WP_147890778.1">
    <property type="nucleotide sequence ID" value="NZ_VRTS01000002.1"/>
</dbReference>
<dbReference type="SMART" id="SM00228">
    <property type="entry name" value="PDZ"/>
    <property type="match status" value="1"/>
</dbReference>
<dbReference type="PROSITE" id="PS50106">
    <property type="entry name" value="PDZ"/>
    <property type="match status" value="1"/>
</dbReference>
<feature type="signal peptide" evidence="7">
    <location>
        <begin position="1"/>
        <end position="26"/>
    </location>
</feature>
<dbReference type="InterPro" id="IPR004447">
    <property type="entry name" value="Peptidase_S41A"/>
</dbReference>
<accession>A0A5C8KWW1</accession>
<dbReference type="CDD" id="cd06782">
    <property type="entry name" value="cpPDZ_CPP-like"/>
    <property type="match status" value="1"/>
</dbReference>
<dbReference type="Pfam" id="PF03572">
    <property type="entry name" value="Peptidase_S41"/>
    <property type="match status" value="1"/>
</dbReference>
<dbReference type="Pfam" id="PF17820">
    <property type="entry name" value="PDZ_6"/>
    <property type="match status" value="1"/>
</dbReference>
<dbReference type="PANTHER" id="PTHR32060">
    <property type="entry name" value="TAIL-SPECIFIC PROTEASE"/>
    <property type="match status" value="1"/>
</dbReference>
<dbReference type="InterPro" id="IPR005151">
    <property type="entry name" value="Tail-specific_protease"/>
</dbReference>
<keyword evidence="10" id="KW-1185">Reference proteome</keyword>
<feature type="domain" description="PDZ" evidence="8">
    <location>
        <begin position="105"/>
        <end position="174"/>
    </location>
</feature>
<dbReference type="SUPFAM" id="SSF52096">
    <property type="entry name" value="ClpP/crotonase"/>
    <property type="match status" value="1"/>
</dbReference>
<dbReference type="PANTHER" id="PTHR32060:SF30">
    <property type="entry name" value="CARBOXY-TERMINAL PROCESSING PROTEASE CTPA"/>
    <property type="match status" value="1"/>
</dbReference>
<evidence type="ECO:0000256" key="3">
    <source>
        <dbReference type="ARBA" id="ARBA00022801"/>
    </source>
</evidence>
<keyword evidence="4 5" id="KW-0720">Serine protease</keyword>
<dbReference type="GO" id="GO:0007165">
    <property type="term" value="P:signal transduction"/>
    <property type="evidence" value="ECO:0007669"/>
    <property type="project" value="TreeGrafter"/>
</dbReference>
<dbReference type="AlphaFoldDB" id="A0A5C8KWW1"/>
<proteinExistence type="inferred from homology"/>
<protein>
    <submittedName>
        <fullName evidence="9">S41 family peptidase</fullName>
    </submittedName>
</protein>
<dbReference type="GO" id="GO:0030288">
    <property type="term" value="C:outer membrane-bounded periplasmic space"/>
    <property type="evidence" value="ECO:0007669"/>
    <property type="project" value="TreeGrafter"/>
</dbReference>
<evidence type="ECO:0000256" key="5">
    <source>
        <dbReference type="RuleBase" id="RU004404"/>
    </source>
</evidence>
<feature type="chain" id="PRO_5022831118" evidence="7">
    <location>
        <begin position="27"/>
        <end position="453"/>
    </location>
</feature>
<dbReference type="InterPro" id="IPR055210">
    <property type="entry name" value="CtpA/B_N"/>
</dbReference>
<evidence type="ECO:0000313" key="10">
    <source>
        <dbReference type="Proteomes" id="UP000321248"/>
    </source>
</evidence>
<gene>
    <name evidence="9" type="ORF">FU658_03195</name>
</gene>
<dbReference type="InterPro" id="IPR041489">
    <property type="entry name" value="PDZ_6"/>
</dbReference>
<evidence type="ECO:0000256" key="1">
    <source>
        <dbReference type="ARBA" id="ARBA00009179"/>
    </source>
</evidence>
<dbReference type="CDD" id="cd07560">
    <property type="entry name" value="Peptidase_S41_CPP"/>
    <property type="match status" value="1"/>
</dbReference>
<dbReference type="GO" id="GO:0006508">
    <property type="term" value="P:proteolysis"/>
    <property type="evidence" value="ECO:0007669"/>
    <property type="project" value="UniProtKB-KW"/>
</dbReference>
<evidence type="ECO:0000256" key="6">
    <source>
        <dbReference type="SAM" id="MobiDB-lite"/>
    </source>
</evidence>
<organism evidence="9 10">
    <name type="scientific">Alkalisalibacterium limincola</name>
    <dbReference type="NCBI Taxonomy" id="2699169"/>
    <lineage>
        <taxon>Bacteria</taxon>
        <taxon>Pseudomonadati</taxon>
        <taxon>Pseudomonadota</taxon>
        <taxon>Gammaproteobacteria</taxon>
        <taxon>Lysobacterales</taxon>
        <taxon>Lysobacteraceae</taxon>
        <taxon>Alkalisalibacterium</taxon>
    </lineage>
</organism>
<dbReference type="Gene3D" id="3.90.226.10">
    <property type="entry name" value="2-enoyl-CoA Hydratase, Chain A, domain 1"/>
    <property type="match status" value="1"/>
</dbReference>
<comment type="caution">
    <text evidence="9">The sequence shown here is derived from an EMBL/GenBank/DDBJ whole genome shotgun (WGS) entry which is preliminary data.</text>
</comment>
<dbReference type="Gene3D" id="2.30.42.10">
    <property type="match status" value="1"/>
</dbReference>
<dbReference type="EMBL" id="VRTS01000002">
    <property type="protein sequence ID" value="TXK64858.1"/>
    <property type="molecule type" value="Genomic_DNA"/>
</dbReference>
<evidence type="ECO:0000313" key="9">
    <source>
        <dbReference type="EMBL" id="TXK64858.1"/>
    </source>
</evidence>
<feature type="region of interest" description="Disordered" evidence="6">
    <location>
        <begin position="432"/>
        <end position="453"/>
    </location>
</feature>
<name>A0A5C8KWW1_9GAMM</name>
<dbReference type="SMART" id="SM00245">
    <property type="entry name" value="TSPc"/>
    <property type="match status" value="1"/>
</dbReference>